<evidence type="ECO:0000256" key="5">
    <source>
        <dbReference type="ARBA" id="ARBA00022723"/>
    </source>
</evidence>
<dbReference type="Gene3D" id="3.60.40.10">
    <property type="entry name" value="PPM-type phosphatase domain"/>
    <property type="match status" value="1"/>
</dbReference>
<dbReference type="PANTHER" id="PTHR13832">
    <property type="entry name" value="PROTEIN PHOSPHATASE 2C"/>
    <property type="match status" value="1"/>
</dbReference>
<evidence type="ECO:0000256" key="11">
    <source>
        <dbReference type="ARBA" id="ARBA00048336"/>
    </source>
</evidence>
<name>A0A199VBQ5_ANACO</name>
<sequence length="646" mass="70668">MGNGLAKLSPCIPVADDGRRRHVSVASEPFPDDGLGHSFCYLPPNTPAADAADADAAAAEGGGGSFFSISGAAISANPSTPLSTSAELLNELTCSSAASFESSRSFASVPLQPLPRFSASLSWPLSGPVSDHLPERAVVSGPLEPRPALFSGPLDRPSPSHSSSSSVSSRLHRSVSQIIAERRAVRSRRSAANLSFLRGLTRAVARAVAPASKLRRSHDPHPHPMKPKPHGAEEPCFAEARGASVQWAQGKAGEDRVHVVVSEEHGWVFVGIYDGFNGPDATDYLLSNLYSAVHGELRGLLWEQHQRDGHDGDDGDDHLHLHCCDEERQSLGACLKSAWGEERSDLDRKLQAQLRKSNSGLSVQHRKVLRAVSQALRKTEEAYLNAADKMLAKNPELALMGSCLLVLLMKGEDVYIMNVGDSRAVLAQKSEPDLTGILGKATQDLERFKLEMLRELEAYEMDELSGLTAMQLTLDHSTSVDDEVRRIRHEHPEDPSSVVNGRVKGSLKVTRAFGAGYLKQPKWNKALLERFRVDYVGTAPYITCNPFLRYHRLTPKDRFLILSSDGLYQYFTNEEVVAQVGMFAANNPEGDPAQYLVEQVLLQAASKAGMDFHELIEIPQGERRLYHDDVSIIIISLEGRIWRSSV</sequence>
<evidence type="ECO:0000313" key="14">
    <source>
        <dbReference type="EMBL" id="OAY74524.1"/>
    </source>
</evidence>
<keyword evidence="9" id="KW-0464">Manganese</keyword>
<dbReference type="EMBL" id="LSRQ01002366">
    <property type="protein sequence ID" value="OAY74524.1"/>
    <property type="molecule type" value="Genomic_DNA"/>
</dbReference>
<feature type="region of interest" description="Disordered" evidence="12">
    <location>
        <begin position="210"/>
        <end position="231"/>
    </location>
</feature>
<evidence type="ECO:0000256" key="3">
    <source>
        <dbReference type="ARBA" id="ARBA00006702"/>
    </source>
</evidence>
<feature type="domain" description="PPM-type phosphatase" evidence="13">
    <location>
        <begin position="239"/>
        <end position="637"/>
    </location>
</feature>
<comment type="catalytic activity">
    <reaction evidence="11">
        <text>O-phospho-L-threonyl-[protein] + H2O = L-threonyl-[protein] + phosphate</text>
        <dbReference type="Rhea" id="RHEA:47004"/>
        <dbReference type="Rhea" id="RHEA-COMP:11060"/>
        <dbReference type="Rhea" id="RHEA-COMP:11605"/>
        <dbReference type="ChEBI" id="CHEBI:15377"/>
        <dbReference type="ChEBI" id="CHEBI:30013"/>
        <dbReference type="ChEBI" id="CHEBI:43474"/>
        <dbReference type="ChEBI" id="CHEBI:61977"/>
        <dbReference type="EC" id="3.1.3.16"/>
    </reaction>
</comment>
<feature type="region of interest" description="Disordered" evidence="12">
    <location>
        <begin position="148"/>
        <end position="169"/>
    </location>
</feature>
<dbReference type="Pfam" id="PF00481">
    <property type="entry name" value="PP2C"/>
    <property type="match status" value="2"/>
</dbReference>
<dbReference type="GO" id="GO:0004722">
    <property type="term" value="F:protein serine/threonine phosphatase activity"/>
    <property type="evidence" value="ECO:0007669"/>
    <property type="project" value="UniProtKB-EC"/>
</dbReference>
<dbReference type="FunFam" id="3.60.40.10:FF:000053">
    <property type="entry name" value="Protein phosphatase 2C 29"/>
    <property type="match status" value="1"/>
</dbReference>
<organism evidence="14 15">
    <name type="scientific">Ananas comosus</name>
    <name type="common">Pineapple</name>
    <name type="synonym">Ananas ananas</name>
    <dbReference type="NCBI Taxonomy" id="4615"/>
    <lineage>
        <taxon>Eukaryota</taxon>
        <taxon>Viridiplantae</taxon>
        <taxon>Streptophyta</taxon>
        <taxon>Embryophyta</taxon>
        <taxon>Tracheophyta</taxon>
        <taxon>Spermatophyta</taxon>
        <taxon>Magnoliopsida</taxon>
        <taxon>Liliopsida</taxon>
        <taxon>Poales</taxon>
        <taxon>Bromeliaceae</taxon>
        <taxon>Bromelioideae</taxon>
        <taxon>Ananas</taxon>
    </lineage>
</organism>
<gene>
    <name evidence="14" type="ORF">ACMD2_10688</name>
</gene>
<proteinExistence type="inferred from homology"/>
<accession>A0A199VBQ5</accession>
<keyword evidence="6" id="KW-0378">Hydrolase</keyword>
<reference evidence="14 15" key="1">
    <citation type="journal article" date="2016" name="DNA Res.">
        <title>The draft genome of MD-2 pineapple using hybrid error correction of long reads.</title>
        <authorList>
            <person name="Redwan R.M."/>
            <person name="Saidin A."/>
            <person name="Kumar S.V."/>
        </authorList>
    </citation>
    <scope>NUCLEOTIDE SEQUENCE [LARGE SCALE GENOMIC DNA]</scope>
    <source>
        <strain evidence="15">cv. MD2</strain>
        <tissue evidence="14">Leaf</tissue>
    </source>
</reference>
<evidence type="ECO:0000256" key="4">
    <source>
        <dbReference type="ARBA" id="ARBA00013081"/>
    </source>
</evidence>
<evidence type="ECO:0000256" key="6">
    <source>
        <dbReference type="ARBA" id="ARBA00022801"/>
    </source>
</evidence>
<comment type="cofactor">
    <cofactor evidence="1">
        <name>Mn(2+)</name>
        <dbReference type="ChEBI" id="CHEBI:29035"/>
    </cofactor>
</comment>
<dbReference type="SMART" id="SM00332">
    <property type="entry name" value="PP2Cc"/>
    <property type="match status" value="1"/>
</dbReference>
<comment type="caution">
    <text evidence="14">The sequence shown here is derived from an EMBL/GenBank/DDBJ whole genome shotgun (WGS) entry which is preliminary data.</text>
</comment>
<comment type="catalytic activity">
    <reaction evidence="10">
        <text>O-phospho-L-seryl-[protein] + H2O = L-seryl-[protein] + phosphate</text>
        <dbReference type="Rhea" id="RHEA:20629"/>
        <dbReference type="Rhea" id="RHEA-COMP:9863"/>
        <dbReference type="Rhea" id="RHEA-COMP:11604"/>
        <dbReference type="ChEBI" id="CHEBI:15377"/>
        <dbReference type="ChEBI" id="CHEBI:29999"/>
        <dbReference type="ChEBI" id="CHEBI:43474"/>
        <dbReference type="ChEBI" id="CHEBI:83421"/>
        <dbReference type="EC" id="3.1.3.16"/>
    </reaction>
</comment>
<evidence type="ECO:0000256" key="7">
    <source>
        <dbReference type="ARBA" id="ARBA00022842"/>
    </source>
</evidence>
<comment type="cofactor">
    <cofactor evidence="2">
        <name>Mg(2+)</name>
        <dbReference type="ChEBI" id="CHEBI:18420"/>
    </cofactor>
</comment>
<dbReference type="InterPro" id="IPR001932">
    <property type="entry name" value="PPM-type_phosphatase-like_dom"/>
</dbReference>
<evidence type="ECO:0000256" key="1">
    <source>
        <dbReference type="ARBA" id="ARBA00001936"/>
    </source>
</evidence>
<dbReference type="InterPro" id="IPR036457">
    <property type="entry name" value="PPM-type-like_dom_sf"/>
</dbReference>
<keyword evidence="8" id="KW-0904">Protein phosphatase</keyword>
<dbReference type="Proteomes" id="UP000092600">
    <property type="component" value="Unassembled WGS sequence"/>
</dbReference>
<dbReference type="PROSITE" id="PS51746">
    <property type="entry name" value="PPM_2"/>
    <property type="match status" value="1"/>
</dbReference>
<feature type="compositionally biased region" description="Low complexity" evidence="12">
    <location>
        <begin position="157"/>
        <end position="169"/>
    </location>
</feature>
<dbReference type="AlphaFoldDB" id="A0A199VBQ5"/>
<dbReference type="STRING" id="4615.A0A199VBQ5"/>
<evidence type="ECO:0000256" key="10">
    <source>
        <dbReference type="ARBA" id="ARBA00047761"/>
    </source>
</evidence>
<dbReference type="EC" id="3.1.3.16" evidence="4"/>
<evidence type="ECO:0000259" key="13">
    <source>
        <dbReference type="PROSITE" id="PS51746"/>
    </source>
</evidence>
<dbReference type="GO" id="GO:0046872">
    <property type="term" value="F:metal ion binding"/>
    <property type="evidence" value="ECO:0007669"/>
    <property type="project" value="UniProtKB-KW"/>
</dbReference>
<evidence type="ECO:0000256" key="2">
    <source>
        <dbReference type="ARBA" id="ARBA00001946"/>
    </source>
</evidence>
<dbReference type="PANTHER" id="PTHR13832:SF228">
    <property type="entry name" value="PROTEIN PHOSPHATASE 2C 23-RELATED"/>
    <property type="match status" value="1"/>
</dbReference>
<evidence type="ECO:0000256" key="8">
    <source>
        <dbReference type="ARBA" id="ARBA00022912"/>
    </source>
</evidence>
<protein>
    <recommendedName>
        <fullName evidence="4">protein-serine/threonine phosphatase</fullName>
        <ecNumber evidence="4">3.1.3.16</ecNumber>
    </recommendedName>
</protein>
<evidence type="ECO:0000256" key="9">
    <source>
        <dbReference type="ARBA" id="ARBA00023211"/>
    </source>
</evidence>
<keyword evidence="7" id="KW-0460">Magnesium</keyword>
<evidence type="ECO:0000256" key="12">
    <source>
        <dbReference type="SAM" id="MobiDB-lite"/>
    </source>
</evidence>
<comment type="similarity">
    <text evidence="3">Belongs to the PP2C family.</text>
</comment>
<dbReference type="CDD" id="cd00143">
    <property type="entry name" value="PP2Cc"/>
    <property type="match status" value="1"/>
</dbReference>
<dbReference type="InterPro" id="IPR015655">
    <property type="entry name" value="PP2C"/>
</dbReference>
<keyword evidence="5" id="KW-0479">Metal-binding</keyword>
<dbReference type="SUPFAM" id="SSF81606">
    <property type="entry name" value="PP2C-like"/>
    <property type="match status" value="1"/>
</dbReference>
<evidence type="ECO:0000313" key="15">
    <source>
        <dbReference type="Proteomes" id="UP000092600"/>
    </source>
</evidence>